<dbReference type="GO" id="GO:0003676">
    <property type="term" value="F:nucleic acid binding"/>
    <property type="evidence" value="ECO:0007669"/>
    <property type="project" value="InterPro"/>
</dbReference>
<gene>
    <name evidence="2" type="ORF">KA717_35760</name>
</gene>
<keyword evidence="2" id="KW-0378">Hydrolase</keyword>
<dbReference type="InterPro" id="IPR052892">
    <property type="entry name" value="NA-targeting_endonuclease"/>
</dbReference>
<dbReference type="SMART" id="SM00507">
    <property type="entry name" value="HNHc"/>
    <property type="match status" value="1"/>
</dbReference>
<feature type="domain" description="HNH nuclease" evidence="1">
    <location>
        <begin position="8"/>
        <end position="63"/>
    </location>
</feature>
<dbReference type="InterPro" id="IPR003615">
    <property type="entry name" value="HNH_nuc"/>
</dbReference>
<dbReference type="Pfam" id="PF01844">
    <property type="entry name" value="HNH"/>
    <property type="match status" value="1"/>
</dbReference>
<keyword evidence="2" id="KW-0540">Nuclease</keyword>
<name>A0A977KVP4_9CYAN</name>
<accession>A0A977KVP4</accession>
<dbReference type="KEGG" id="wna:KA717_35760"/>
<keyword evidence="2" id="KW-0255">Endonuclease</keyword>
<dbReference type="GO" id="GO:0008270">
    <property type="term" value="F:zinc ion binding"/>
    <property type="evidence" value="ECO:0007669"/>
    <property type="project" value="InterPro"/>
</dbReference>
<reference evidence="2" key="1">
    <citation type="submission" date="2021-04" db="EMBL/GenBank/DDBJ databases">
        <title>Genome sequence of Woronichinia naegeliana from Washington state freshwater lake bloom.</title>
        <authorList>
            <person name="Dreher T.W."/>
        </authorList>
    </citation>
    <scope>NUCLEOTIDE SEQUENCE</scope>
    <source>
        <strain evidence="2">WA131</strain>
    </source>
</reference>
<dbReference type="PANTHER" id="PTHR33877:SF1">
    <property type="entry name" value="TYPE IV METHYL-DIRECTED RESTRICTION ENZYME ECOKMCRA"/>
    <property type="match status" value="1"/>
</dbReference>
<dbReference type="AlphaFoldDB" id="A0A977KVP4"/>
<proteinExistence type="predicted"/>
<dbReference type="Proteomes" id="UP001065613">
    <property type="component" value="Chromosome"/>
</dbReference>
<dbReference type="InterPro" id="IPR002711">
    <property type="entry name" value="HNH"/>
</dbReference>
<dbReference type="EMBL" id="CP073041">
    <property type="protein sequence ID" value="UXE60784.1"/>
    <property type="molecule type" value="Genomic_DNA"/>
</dbReference>
<sequence length="139" mass="15912">MSERIPKSVRLIVATRANNICEYCRCLEQFSTQSFTVDHIKPRKVGGETILENLAWSCFGCNAYKHTKIEGIDPETNQKISLFNPRKQSWQDHFKWSDNKIEMIGKTACGRATIFALSLNRLGIVNLRHLLITVNLHPP</sequence>
<dbReference type="GO" id="GO:0004519">
    <property type="term" value="F:endonuclease activity"/>
    <property type="evidence" value="ECO:0007669"/>
    <property type="project" value="UniProtKB-KW"/>
</dbReference>
<dbReference type="CDD" id="cd00085">
    <property type="entry name" value="HNHc"/>
    <property type="match status" value="1"/>
</dbReference>
<organism evidence="2">
    <name type="scientific">Woronichinia naegeliana WA131</name>
    <dbReference type="NCBI Taxonomy" id="2824559"/>
    <lineage>
        <taxon>Bacteria</taxon>
        <taxon>Bacillati</taxon>
        <taxon>Cyanobacteriota</taxon>
        <taxon>Cyanophyceae</taxon>
        <taxon>Synechococcales</taxon>
        <taxon>Coelosphaeriaceae</taxon>
        <taxon>Woronichinia</taxon>
    </lineage>
</organism>
<evidence type="ECO:0000259" key="1">
    <source>
        <dbReference type="SMART" id="SM00507"/>
    </source>
</evidence>
<dbReference type="PANTHER" id="PTHR33877">
    <property type="entry name" value="SLL1193 PROTEIN"/>
    <property type="match status" value="1"/>
</dbReference>
<dbReference type="Gene3D" id="1.10.30.50">
    <property type="match status" value="1"/>
</dbReference>
<protein>
    <submittedName>
        <fullName evidence="2">HNH endonuclease</fullName>
    </submittedName>
</protein>
<evidence type="ECO:0000313" key="2">
    <source>
        <dbReference type="EMBL" id="UXE60784.1"/>
    </source>
</evidence>